<name>I1HW40_BRADI</name>
<organism evidence="4">
    <name type="scientific">Brachypodium distachyon</name>
    <name type="common">Purple false brome</name>
    <name type="synonym">Trachynia distachya</name>
    <dbReference type="NCBI Taxonomy" id="15368"/>
    <lineage>
        <taxon>Eukaryota</taxon>
        <taxon>Viridiplantae</taxon>
        <taxon>Streptophyta</taxon>
        <taxon>Embryophyta</taxon>
        <taxon>Tracheophyta</taxon>
        <taxon>Spermatophyta</taxon>
        <taxon>Magnoliopsida</taxon>
        <taxon>Liliopsida</taxon>
        <taxon>Poales</taxon>
        <taxon>Poaceae</taxon>
        <taxon>BOP clade</taxon>
        <taxon>Pooideae</taxon>
        <taxon>Stipodae</taxon>
        <taxon>Brachypodieae</taxon>
        <taxon>Brachypodium</taxon>
    </lineage>
</organism>
<sequence>MSAGFTTPYRLERFYHSNVSCCFFRVPSWMGELRNLGYLRCQVGELPADGAGILAELPALTHLVIKIRDATKEMIVIYGGGAFPALKSFDLQLSRPSYLTFQAGAMPKLQRLLLVFNCSGSEQNGTGPAGMEHLLTLEEFSARIVCIGATESEKASSESALRSAINMHPSHPRVLIFFLTIPDAVFYRTNFFPSAQRQAAGFFSHGCKLNDIGLSALSVLQEIQEWMATSFICDNMVGKTEELMLQADIYVTTDGGVPAGRSSYSFASCYLISSNCFFSSVNLIHHLTELHSASQR</sequence>
<evidence type="ECO:0000313" key="5">
    <source>
        <dbReference type="Proteomes" id="UP000008810"/>
    </source>
</evidence>
<dbReference type="Gramene" id="KQJ92795">
    <property type="protein sequence ID" value="KQJ92795"/>
    <property type="gene ID" value="BRADI_3g00750v3"/>
</dbReference>
<dbReference type="FunCoup" id="I1HW40">
    <property type="interactions" value="420"/>
</dbReference>
<reference evidence="3" key="2">
    <citation type="submission" date="2017-06" db="EMBL/GenBank/DDBJ databases">
        <title>WGS assembly of Brachypodium distachyon.</title>
        <authorList>
            <consortium name="The International Brachypodium Initiative"/>
            <person name="Lucas S."/>
            <person name="Harmon-Smith M."/>
            <person name="Lail K."/>
            <person name="Tice H."/>
            <person name="Grimwood J."/>
            <person name="Bruce D."/>
            <person name="Barry K."/>
            <person name="Shu S."/>
            <person name="Lindquist E."/>
            <person name="Wang M."/>
            <person name="Pitluck S."/>
            <person name="Vogel J.P."/>
            <person name="Garvin D.F."/>
            <person name="Mockler T.C."/>
            <person name="Schmutz J."/>
            <person name="Rokhsar D."/>
            <person name="Bevan M.W."/>
        </authorList>
    </citation>
    <scope>NUCLEOTIDE SEQUENCE</scope>
    <source>
        <strain evidence="3">Bd21</strain>
    </source>
</reference>
<feature type="domain" description="Disease resistance R13L4/SHOC-2-like LRR" evidence="2">
    <location>
        <begin position="5"/>
        <end position="173"/>
    </location>
</feature>
<evidence type="ECO:0000313" key="4">
    <source>
        <dbReference type="EnsemblPlants" id="KQJ92795"/>
    </source>
</evidence>
<dbReference type="Pfam" id="PF23598">
    <property type="entry name" value="LRR_14"/>
    <property type="match status" value="1"/>
</dbReference>
<dbReference type="OrthoDB" id="675905at2759"/>
<evidence type="ECO:0000313" key="3">
    <source>
        <dbReference type="EMBL" id="KQJ92795.1"/>
    </source>
</evidence>
<dbReference type="Proteomes" id="UP000008810">
    <property type="component" value="Chromosome 3"/>
</dbReference>
<protein>
    <recommendedName>
        <fullName evidence="2">Disease resistance R13L4/SHOC-2-like LRR domain-containing protein</fullName>
    </recommendedName>
</protein>
<dbReference type="InParanoid" id="I1HW40"/>
<keyword evidence="5" id="KW-1185">Reference proteome</keyword>
<proteinExistence type="predicted"/>
<dbReference type="HOGENOM" id="CLU_941208_0_0_1"/>
<dbReference type="EnsemblPlants" id="KQJ92795">
    <property type="protein sequence ID" value="KQJ92795"/>
    <property type="gene ID" value="BRADI_3g00750v3"/>
</dbReference>
<dbReference type="AlphaFoldDB" id="I1HW40"/>
<reference evidence="4" key="3">
    <citation type="submission" date="2018-08" db="UniProtKB">
        <authorList>
            <consortium name="EnsemblPlants"/>
        </authorList>
    </citation>
    <scope>IDENTIFICATION</scope>
    <source>
        <strain evidence="4">cv. Bd21</strain>
    </source>
</reference>
<evidence type="ECO:0000256" key="1">
    <source>
        <dbReference type="ARBA" id="ARBA00022737"/>
    </source>
</evidence>
<keyword evidence="1" id="KW-0677">Repeat</keyword>
<accession>I1HW40</accession>
<dbReference type="InterPro" id="IPR055414">
    <property type="entry name" value="LRR_R13L4/SHOC2-like"/>
</dbReference>
<dbReference type="eggNOG" id="KOG4658">
    <property type="taxonomic scope" value="Eukaryota"/>
</dbReference>
<gene>
    <name evidence="3" type="ORF">BRADI_3g00750v3</name>
</gene>
<reference evidence="3 4" key="1">
    <citation type="journal article" date="2010" name="Nature">
        <title>Genome sequencing and analysis of the model grass Brachypodium distachyon.</title>
        <authorList>
            <consortium name="International Brachypodium Initiative"/>
        </authorList>
    </citation>
    <scope>NUCLEOTIDE SEQUENCE [LARGE SCALE GENOMIC DNA]</scope>
    <source>
        <strain evidence="3 4">Bd21</strain>
    </source>
</reference>
<dbReference type="EMBL" id="CM000882">
    <property type="protein sequence ID" value="KQJ92795.1"/>
    <property type="molecule type" value="Genomic_DNA"/>
</dbReference>
<evidence type="ECO:0000259" key="2">
    <source>
        <dbReference type="Pfam" id="PF23598"/>
    </source>
</evidence>